<protein>
    <submittedName>
        <fullName evidence="2">Transmembrane protein, putative</fullName>
    </submittedName>
</protein>
<name>I7M6X7_TETTS</name>
<feature type="transmembrane region" description="Helical" evidence="1">
    <location>
        <begin position="1516"/>
        <end position="1537"/>
    </location>
</feature>
<dbReference type="RefSeq" id="XP_001007698.2">
    <property type="nucleotide sequence ID" value="XM_001007698.2"/>
</dbReference>
<dbReference type="Proteomes" id="UP000009168">
    <property type="component" value="Unassembled WGS sequence"/>
</dbReference>
<sequence length="1930" mass="226151">MSNQNNSKYQHKDNFQSKPNFFQLIAKSYRTYYLNKCYPLIKLFKRSFWFSFVLLALKSVLLLLTNVDLDIKNYLDKSQSTSISAKIDSINYNINNSYRQSILQFILVINVYILLILAIEFFISLSNTFKSSVQIFSITEDEESEINTINSINENQKESQFFNRSLTTYKILSLLLQCYPYIIYIPSLSISLQNLNFLSYINLPITIIINLFVSLHEFNYEFSQERDYLARRNYWSQMVIFILDTTTICVLQLQSNSSVLLGINISHFFVIAVYEYYYVPIIQNTIQYFSLGIYVMQFFVTAQILFNKQLSVNADNFLSFFVIAPLSWKIGYNLAQYRISSIVTKNHQKFKDIYKQMGLTNQREKNILHSNQTNINSPGILQFEIYIRFLLDNLKCFFDDFSNSQYGILLQDIIELHKENCFESEASSCFCRIVNKQEDIDRNQFLDKKWRFQFLNSYITDLFVYSIQKLQRAPLSDIEREHLKNRYFYINEQANILKFQFISYLIEIQRNETLAFKELLSLGKDICSEIDQNQDMKDVFNNKESKNKTKQTVQLSLRDQLIVRYLYQRSLYSFKFQQQIHLRNKQHEKYMLFSIMSFDEKMHIAQEMLRNCIEDKSILIKNLSQSEINIEQVFQDGLKLRKQRRDLMKMLKQLINLNSYCSQLEEMCQFFDSTINFDLSLLKVLKKKKERESESSNSKRKQIFFTIQKFYSPDSTVAFVSLMGKVGKIVKVSNNFSQIIPNFTNKENSILGSSINCMIPPQLQAAHDAILQDFGKQEIMQTALKDLPLIIGVDKNGFSVPYSLKLQTYHDIINHELGICAWIKRLNLNYQNHFQDVQFINANLNQNASIINASQHFFEQVIHTHFHQRDIHTISLFSMIPALEGIIKDYQQKQEIENHSKLVGEIYETLLVEVKQDQKQANWMKQPHRASLIKQISKLQLHWVQMEVSIVKNKYMNILQIQIKSMRNLHNTVQNLTNSFDNSNNLSLKIEGIKSLCLQLISICEWSQEEIQSQLVDIQLEDCSPINRQISQRQNQASIDITPSNRKGSLNSSSLNQYRKYQSIQFGSKRKFSNQDKEYELIHLKEVKQVDEEEEHLEKNYNLSINKISFPSLPQIPLTNRENQSLVDLLRSDRGLSFGEEINQINVSNNNIFLKKQPSFQEEKNDNFQSNPNISSYQEIKQTNKLNINNFSIEYLAFSPNNNDYSPFYQLSNSITQNQVSTMKNILHPHRQSINSFPHGSNLINHSTSIEKNTSKEDSSPAIVKTKIFNSIKRNKQGQQVDYESSVNSSKTSHDGLKREIISKIKSQKKIRILIGINVIGIITIIGLYLLNIYNFTSLNYLLSNEKTAFHLIDWCSQLRLSYAYSLSDMYLLVMMQLKIVQFTSMQQFSEYKQFALQRLNSSYQTYKQLMVQYTNQDKNQVDVFNTILNTNMNVSVYSTPTSFYNITMSLDYALITQLGNIAMYATLNDKTQIHQINANQNYEGLINHLTLLQTQNNNQYDNILNSIYNDQMNQMIYVLVTTFIISLSVLPTFSFIQIKRQEILKLLSTFSPEKLKLMMANLLKSRQRINEMLMQQKISNTHQYKNNQASFNESTNKKKKGQQSTAVSQNDDDLFFLAQTQIQKKRNISSIKPLNKLNIKLLIWVLVFFVFMQVYSVLILYFVSNFKKNSTSNRTIMNALTETKSQISAQFAMNQVMNIVILAPQLVPPPYDLYFGRAYYLSNLTSQVLTDLYNAQQEVHSFDRYQQDQFNSFLRPVFEKNACNTLEKFPLYTFDTNFNYSQCTTVQDGQLNYGLINAVKQMTVLLTQQVDLFKINNKKLYIQQLNIFQQQNNFYILDLFRNQIDSTINSSLTFMNHVSDNLFDYMITANIILISIQSFAVLIIIVFGWFRYYSQIQTLLLQTKYVLDLFEVQILMDNSYIVTYLKKSL</sequence>
<dbReference type="InParanoid" id="I7M6X7"/>
<feature type="transmembrane region" description="Helical" evidence="1">
    <location>
        <begin position="48"/>
        <end position="67"/>
    </location>
</feature>
<dbReference type="KEGG" id="tet:TTHERM_00062630"/>
<dbReference type="PANTHER" id="PTHR31600:SF2">
    <property type="entry name" value="GAMETE ENRICHED GENE 10 PROTEIN-RELATED"/>
    <property type="match status" value="1"/>
</dbReference>
<organism evidence="2 3">
    <name type="scientific">Tetrahymena thermophila (strain SB210)</name>
    <dbReference type="NCBI Taxonomy" id="312017"/>
    <lineage>
        <taxon>Eukaryota</taxon>
        <taxon>Sar</taxon>
        <taxon>Alveolata</taxon>
        <taxon>Ciliophora</taxon>
        <taxon>Intramacronucleata</taxon>
        <taxon>Oligohymenophorea</taxon>
        <taxon>Hymenostomatida</taxon>
        <taxon>Tetrahymenina</taxon>
        <taxon>Tetrahymenidae</taxon>
        <taxon>Tetrahymena</taxon>
    </lineage>
</organism>
<gene>
    <name evidence="2" type="ORF">TTHERM_00062630</name>
</gene>
<feature type="transmembrane region" description="Helical" evidence="1">
    <location>
        <begin position="1642"/>
        <end position="1664"/>
    </location>
</feature>
<feature type="transmembrane region" description="Helical" evidence="1">
    <location>
        <begin position="234"/>
        <end position="253"/>
    </location>
</feature>
<reference evidence="3" key="1">
    <citation type="journal article" date="2006" name="PLoS Biol.">
        <title>Macronuclear genome sequence of the ciliate Tetrahymena thermophila, a model eukaryote.</title>
        <authorList>
            <person name="Eisen J.A."/>
            <person name="Coyne R.S."/>
            <person name="Wu M."/>
            <person name="Wu D."/>
            <person name="Thiagarajan M."/>
            <person name="Wortman J.R."/>
            <person name="Badger J.H."/>
            <person name="Ren Q."/>
            <person name="Amedeo P."/>
            <person name="Jones K.M."/>
            <person name="Tallon L.J."/>
            <person name="Delcher A.L."/>
            <person name="Salzberg S.L."/>
            <person name="Silva J.C."/>
            <person name="Haas B.J."/>
            <person name="Majoros W.H."/>
            <person name="Farzad M."/>
            <person name="Carlton J.M."/>
            <person name="Smith R.K. Jr."/>
            <person name="Garg J."/>
            <person name="Pearlman R.E."/>
            <person name="Karrer K.M."/>
            <person name="Sun L."/>
            <person name="Manning G."/>
            <person name="Elde N.C."/>
            <person name="Turkewitz A.P."/>
            <person name="Asai D.J."/>
            <person name="Wilkes D.E."/>
            <person name="Wang Y."/>
            <person name="Cai H."/>
            <person name="Collins K."/>
            <person name="Stewart B.A."/>
            <person name="Lee S.R."/>
            <person name="Wilamowska K."/>
            <person name="Weinberg Z."/>
            <person name="Ruzzo W.L."/>
            <person name="Wloga D."/>
            <person name="Gaertig J."/>
            <person name="Frankel J."/>
            <person name="Tsao C.-C."/>
            <person name="Gorovsky M.A."/>
            <person name="Keeling P.J."/>
            <person name="Waller R.F."/>
            <person name="Patron N.J."/>
            <person name="Cherry J.M."/>
            <person name="Stover N.A."/>
            <person name="Krieger C.J."/>
            <person name="del Toro C."/>
            <person name="Ryder H.F."/>
            <person name="Williamson S.C."/>
            <person name="Barbeau R.A."/>
            <person name="Hamilton E.P."/>
            <person name="Orias E."/>
        </authorList>
    </citation>
    <scope>NUCLEOTIDE SEQUENCE [LARGE SCALE GENOMIC DNA]</scope>
    <source>
        <strain evidence="3">SB210</strain>
    </source>
</reference>
<evidence type="ECO:0000313" key="3">
    <source>
        <dbReference type="Proteomes" id="UP000009168"/>
    </source>
</evidence>
<dbReference type="PANTHER" id="PTHR31600">
    <property type="entry name" value="TINY MACROCYSTS PROTEIN B-RELATED"/>
    <property type="match status" value="1"/>
</dbReference>
<proteinExistence type="predicted"/>
<feature type="transmembrane region" description="Helical" evidence="1">
    <location>
        <begin position="197"/>
        <end position="213"/>
    </location>
</feature>
<feature type="transmembrane region" description="Helical" evidence="1">
    <location>
        <begin position="1866"/>
        <end position="1891"/>
    </location>
</feature>
<dbReference type="OrthoDB" id="299087at2759"/>
<keyword evidence="1" id="KW-0472">Membrane</keyword>
<dbReference type="InterPro" id="IPR052994">
    <property type="entry name" value="Tiny_macrocysts_regulators"/>
</dbReference>
<dbReference type="GeneID" id="7841862"/>
<feature type="transmembrane region" description="Helical" evidence="1">
    <location>
        <begin position="259"/>
        <end position="279"/>
    </location>
</feature>
<accession>I7M6X7</accession>
<keyword evidence="1" id="KW-1133">Transmembrane helix</keyword>
<evidence type="ECO:0000313" key="2">
    <source>
        <dbReference type="EMBL" id="EAR87453.2"/>
    </source>
</evidence>
<feature type="transmembrane region" description="Helical" evidence="1">
    <location>
        <begin position="102"/>
        <end position="123"/>
    </location>
</feature>
<feature type="transmembrane region" description="Helical" evidence="1">
    <location>
        <begin position="286"/>
        <end position="305"/>
    </location>
</feature>
<evidence type="ECO:0000256" key="1">
    <source>
        <dbReference type="SAM" id="Phobius"/>
    </source>
</evidence>
<feature type="transmembrane region" description="Helical" evidence="1">
    <location>
        <begin position="166"/>
        <end position="185"/>
    </location>
</feature>
<dbReference type="EMBL" id="GG662853">
    <property type="protein sequence ID" value="EAR87453.2"/>
    <property type="molecule type" value="Genomic_DNA"/>
</dbReference>
<feature type="transmembrane region" description="Helical" evidence="1">
    <location>
        <begin position="1313"/>
        <end position="1334"/>
    </location>
</feature>
<keyword evidence="1 2" id="KW-0812">Transmembrane</keyword>
<keyword evidence="3" id="KW-1185">Reference proteome</keyword>